<keyword evidence="4" id="KW-0997">Cell inner membrane</keyword>
<feature type="domain" description="Mop" evidence="11">
    <location>
        <begin position="290"/>
        <end position="356"/>
    </location>
</feature>
<dbReference type="Pfam" id="PF03459">
    <property type="entry name" value="TOBE"/>
    <property type="match status" value="1"/>
</dbReference>
<dbReference type="NCBIfam" id="TIGR02142">
    <property type="entry name" value="modC_ABC"/>
    <property type="match status" value="1"/>
</dbReference>
<evidence type="ECO:0000313" key="12">
    <source>
        <dbReference type="EMBL" id="MCE8539948.1"/>
    </source>
</evidence>
<dbReference type="SUPFAM" id="SSF50331">
    <property type="entry name" value="MOP-like"/>
    <property type="match status" value="1"/>
</dbReference>
<dbReference type="SUPFAM" id="SSF52540">
    <property type="entry name" value="P-loop containing nucleoside triphosphate hydrolases"/>
    <property type="match status" value="1"/>
</dbReference>
<dbReference type="InterPro" id="IPR003593">
    <property type="entry name" value="AAA+_ATPase"/>
</dbReference>
<dbReference type="SMART" id="SM00382">
    <property type="entry name" value="AAA"/>
    <property type="match status" value="1"/>
</dbReference>
<evidence type="ECO:0000256" key="1">
    <source>
        <dbReference type="ARBA" id="ARBA00022448"/>
    </source>
</evidence>
<dbReference type="PROSITE" id="PS50893">
    <property type="entry name" value="ABC_TRANSPORTER_2"/>
    <property type="match status" value="1"/>
</dbReference>
<dbReference type="PANTHER" id="PTHR43514:SF4">
    <property type="entry name" value="ABC TRANSPORTER I FAMILY MEMBER 10"/>
    <property type="match status" value="1"/>
</dbReference>
<dbReference type="EMBL" id="JAGQAF010000018">
    <property type="protein sequence ID" value="MCE8539948.1"/>
    <property type="molecule type" value="Genomic_DNA"/>
</dbReference>
<dbReference type="Gene3D" id="3.40.50.300">
    <property type="entry name" value="P-loop containing nucleotide triphosphate hydrolases"/>
    <property type="match status" value="1"/>
</dbReference>
<gene>
    <name evidence="12" type="primary">modC</name>
    <name evidence="12" type="ORF">KBY27_21000</name>
</gene>
<evidence type="ECO:0000256" key="5">
    <source>
        <dbReference type="ARBA" id="ARBA00022741"/>
    </source>
</evidence>
<keyword evidence="8" id="KW-0472">Membrane</keyword>
<evidence type="ECO:0000256" key="6">
    <source>
        <dbReference type="ARBA" id="ARBA00022840"/>
    </source>
</evidence>
<keyword evidence="7" id="KW-1278">Translocase</keyword>
<dbReference type="Gene3D" id="2.40.50.100">
    <property type="match status" value="1"/>
</dbReference>
<dbReference type="PROSITE" id="PS51866">
    <property type="entry name" value="MOP"/>
    <property type="match status" value="1"/>
</dbReference>
<dbReference type="Proteomes" id="UP000813672">
    <property type="component" value="Unassembled WGS sequence"/>
</dbReference>
<keyword evidence="5" id="KW-0547">Nucleotide-binding</keyword>
<dbReference type="InterPro" id="IPR050334">
    <property type="entry name" value="Molybdenum_import_ModC"/>
</dbReference>
<accession>A0A9Q3WR63</accession>
<dbReference type="InterPro" id="IPR008995">
    <property type="entry name" value="Mo/tungstate-bd_C_term_dom"/>
</dbReference>
<keyword evidence="3 9" id="KW-0500">Molybdenum</keyword>
<dbReference type="PROSITE" id="PS00211">
    <property type="entry name" value="ABC_TRANSPORTER_1"/>
    <property type="match status" value="1"/>
</dbReference>
<dbReference type="InterPro" id="IPR011868">
    <property type="entry name" value="ModC_ABC_ATP-bd"/>
</dbReference>
<dbReference type="GO" id="GO:0015098">
    <property type="term" value="F:molybdate ion transmembrane transporter activity"/>
    <property type="evidence" value="ECO:0007669"/>
    <property type="project" value="InterPro"/>
</dbReference>
<sequence length="359" mass="38172">MKLEVELRHPMQGFTLDVAFAAPPGLTVLFGRSGSGKTTVINAVAGLLNPERGRVALGDQVLQDSASRTWLPPHRRRMGYVFQDARLFPHLTVRQNLGYGRWFSGRAGPASSAQVIEMLGIGSLLDRRPGALSGGERQRVAIGRALLSNPRAILADEPLAALDEARKAEILPYLERLRDETRIPILYVSHSAAEVARLATTVIVLQDGRVIRQGSAAEVLADPAVTPLGARAAGAILTARVIAHHSDGLTELESGGERLFLPRIAQPEGTVLRLRIPAQDVILSRQRPEGLSALNILSGHVAQIRSGDGPGALVSVTTRAGTVLARITRRSAAALALTTGAPCHAVIKSVAIAPEDIGR</sequence>
<dbReference type="InterPro" id="IPR027417">
    <property type="entry name" value="P-loop_NTPase"/>
</dbReference>
<evidence type="ECO:0000313" key="13">
    <source>
        <dbReference type="Proteomes" id="UP000813672"/>
    </source>
</evidence>
<reference evidence="12" key="1">
    <citation type="journal article" date="2021" name="Environ. Microbiol.">
        <title>Cryptic niche differentiation of novel sediment ecotypes of Rugeria pomeroyi correlates with nitrate respiration.</title>
        <authorList>
            <person name="Lin X."/>
            <person name="McNichol J."/>
            <person name="Chu X."/>
            <person name="Qian Y."/>
            <person name="Luo H."/>
        </authorList>
    </citation>
    <scope>NUCLEOTIDE SEQUENCE</scope>
    <source>
        <strain evidence="12">SZCCDBB064</strain>
    </source>
</reference>
<protein>
    <submittedName>
        <fullName evidence="12">Molybdenum ABC transporter ATP-binding protein</fullName>
    </submittedName>
</protein>
<dbReference type="InterPro" id="IPR004606">
    <property type="entry name" value="Mop_domain"/>
</dbReference>
<feature type="domain" description="ABC transporter" evidence="10">
    <location>
        <begin position="1"/>
        <end position="232"/>
    </location>
</feature>
<evidence type="ECO:0000256" key="8">
    <source>
        <dbReference type="ARBA" id="ARBA00023136"/>
    </source>
</evidence>
<comment type="caution">
    <text evidence="12">The sequence shown here is derived from an EMBL/GenBank/DDBJ whole genome shotgun (WGS) entry which is preliminary data.</text>
</comment>
<name>A0A9Q3WR63_9RHOB</name>
<evidence type="ECO:0000259" key="10">
    <source>
        <dbReference type="PROSITE" id="PS50893"/>
    </source>
</evidence>
<evidence type="ECO:0000256" key="4">
    <source>
        <dbReference type="ARBA" id="ARBA00022519"/>
    </source>
</evidence>
<organism evidence="12 13">
    <name type="scientific">Ruegeria pomeroyi</name>
    <dbReference type="NCBI Taxonomy" id="89184"/>
    <lineage>
        <taxon>Bacteria</taxon>
        <taxon>Pseudomonadati</taxon>
        <taxon>Pseudomonadota</taxon>
        <taxon>Alphaproteobacteria</taxon>
        <taxon>Rhodobacterales</taxon>
        <taxon>Roseobacteraceae</taxon>
        <taxon>Ruegeria</taxon>
    </lineage>
</organism>
<keyword evidence="2" id="KW-1003">Cell membrane</keyword>
<evidence type="ECO:0000256" key="9">
    <source>
        <dbReference type="PROSITE-ProRule" id="PRU01213"/>
    </source>
</evidence>
<dbReference type="RefSeq" id="WP_234221915.1">
    <property type="nucleotide sequence ID" value="NZ_JAGQAF010000018.1"/>
</dbReference>
<dbReference type="GO" id="GO:0016020">
    <property type="term" value="C:membrane"/>
    <property type="evidence" value="ECO:0007669"/>
    <property type="project" value="InterPro"/>
</dbReference>
<dbReference type="GO" id="GO:0005524">
    <property type="term" value="F:ATP binding"/>
    <property type="evidence" value="ECO:0007669"/>
    <property type="project" value="UniProtKB-KW"/>
</dbReference>
<dbReference type="GO" id="GO:0140359">
    <property type="term" value="F:ABC-type transporter activity"/>
    <property type="evidence" value="ECO:0007669"/>
    <property type="project" value="InterPro"/>
</dbReference>
<proteinExistence type="predicted"/>
<evidence type="ECO:0000256" key="7">
    <source>
        <dbReference type="ARBA" id="ARBA00022967"/>
    </source>
</evidence>
<keyword evidence="1" id="KW-0813">Transport</keyword>
<keyword evidence="6 12" id="KW-0067">ATP-binding</keyword>
<dbReference type="PANTHER" id="PTHR43514">
    <property type="entry name" value="ABC TRANSPORTER I FAMILY MEMBER 10"/>
    <property type="match status" value="1"/>
</dbReference>
<dbReference type="InterPro" id="IPR005116">
    <property type="entry name" value="Transp-assoc_OB_typ1"/>
</dbReference>
<dbReference type="InterPro" id="IPR017871">
    <property type="entry name" value="ABC_transporter-like_CS"/>
</dbReference>
<dbReference type="GO" id="GO:0016887">
    <property type="term" value="F:ATP hydrolysis activity"/>
    <property type="evidence" value="ECO:0007669"/>
    <property type="project" value="InterPro"/>
</dbReference>
<dbReference type="AlphaFoldDB" id="A0A9Q3WR63"/>
<evidence type="ECO:0000256" key="2">
    <source>
        <dbReference type="ARBA" id="ARBA00022475"/>
    </source>
</evidence>
<dbReference type="Pfam" id="PF00005">
    <property type="entry name" value="ABC_tran"/>
    <property type="match status" value="1"/>
</dbReference>
<evidence type="ECO:0000256" key="3">
    <source>
        <dbReference type="ARBA" id="ARBA00022505"/>
    </source>
</evidence>
<dbReference type="InterPro" id="IPR003439">
    <property type="entry name" value="ABC_transporter-like_ATP-bd"/>
</dbReference>
<evidence type="ECO:0000259" key="11">
    <source>
        <dbReference type="PROSITE" id="PS51866"/>
    </source>
</evidence>